<name>G7ZXT1_MEDTR</name>
<evidence type="ECO:0000313" key="9">
    <source>
        <dbReference type="EMBL" id="RHN78802.1"/>
    </source>
</evidence>
<evidence type="ECO:0000256" key="5">
    <source>
        <dbReference type="ARBA" id="ARBA00022989"/>
    </source>
</evidence>
<evidence type="ECO:0000256" key="7">
    <source>
        <dbReference type="ARBA" id="ARBA00024340"/>
    </source>
</evidence>
<evidence type="ECO:0000256" key="1">
    <source>
        <dbReference type="ARBA" id="ARBA00004162"/>
    </source>
</evidence>
<dbReference type="GO" id="GO:0008285">
    <property type="term" value="P:negative regulation of cell population proliferation"/>
    <property type="evidence" value="ECO:0007669"/>
    <property type="project" value="InterPro"/>
</dbReference>
<reference evidence="10" key="3">
    <citation type="submission" date="2015-04" db="UniProtKB">
        <authorList>
            <consortium name="EnsemblPlants"/>
        </authorList>
    </citation>
    <scope>IDENTIFICATION</scope>
    <source>
        <strain evidence="10">cv. Jemalong A17</strain>
    </source>
</reference>
<dbReference type="InterPro" id="IPR012552">
    <property type="entry name" value="DVL"/>
</dbReference>
<dbReference type="PaxDb" id="3880-AES84019"/>
<dbReference type="InterPro" id="IPR051525">
    <property type="entry name" value="DVL_RTFL_regulatory"/>
</dbReference>
<keyword evidence="2" id="KW-0217">Developmental protein</keyword>
<dbReference type="EMBL" id="CM001217">
    <property type="protein sequence ID" value="KEH41278.1"/>
    <property type="molecule type" value="Genomic_DNA"/>
</dbReference>
<evidence type="ECO:0000256" key="2">
    <source>
        <dbReference type="ARBA" id="ARBA00022473"/>
    </source>
</evidence>
<evidence type="ECO:0000313" key="11">
    <source>
        <dbReference type="Proteomes" id="UP000002051"/>
    </source>
</evidence>
<organism evidence="10">
    <name type="scientific">Medicago truncatula</name>
    <name type="common">Barrel medic</name>
    <name type="synonym">Medicago tribuloides</name>
    <dbReference type="NCBI Taxonomy" id="3880"/>
    <lineage>
        <taxon>Eukaryota</taxon>
        <taxon>Viridiplantae</taxon>
        <taxon>Streptophyta</taxon>
        <taxon>Embryophyta</taxon>
        <taxon>Tracheophyta</taxon>
        <taxon>Spermatophyta</taxon>
        <taxon>Magnoliopsida</taxon>
        <taxon>eudicotyledons</taxon>
        <taxon>Gunneridae</taxon>
        <taxon>Pentapetalae</taxon>
        <taxon>rosids</taxon>
        <taxon>fabids</taxon>
        <taxon>Fabales</taxon>
        <taxon>Fabaceae</taxon>
        <taxon>Papilionoideae</taxon>
        <taxon>50 kb inversion clade</taxon>
        <taxon>NPAAA clade</taxon>
        <taxon>Hologalegina</taxon>
        <taxon>IRL clade</taxon>
        <taxon>Trifolieae</taxon>
        <taxon>Medicago</taxon>
    </lineage>
</organism>
<dbReference type="EnsemblPlants" id="KEH41278">
    <property type="protein sequence ID" value="KEH41278"/>
    <property type="gene ID" value="MTR_1g047840"/>
</dbReference>
<evidence type="ECO:0000256" key="3">
    <source>
        <dbReference type="ARBA" id="ARBA00022475"/>
    </source>
</evidence>
<keyword evidence="11" id="KW-1185">Reference proteome</keyword>
<evidence type="ECO:0000313" key="10">
    <source>
        <dbReference type="EnsemblPlants" id="KEH41278"/>
    </source>
</evidence>
<reference evidence="8 11" key="1">
    <citation type="journal article" date="2011" name="Nature">
        <title>The Medicago genome provides insight into the evolution of rhizobial symbioses.</title>
        <authorList>
            <person name="Young N.D."/>
            <person name="Debelle F."/>
            <person name="Oldroyd G.E."/>
            <person name="Geurts R."/>
            <person name="Cannon S.B."/>
            <person name="Udvardi M.K."/>
            <person name="Benedito V.A."/>
            <person name="Mayer K.F."/>
            <person name="Gouzy J."/>
            <person name="Schoof H."/>
            <person name="Van de Peer Y."/>
            <person name="Proost S."/>
            <person name="Cook D.R."/>
            <person name="Meyers B.C."/>
            <person name="Spannagl M."/>
            <person name="Cheung F."/>
            <person name="De Mita S."/>
            <person name="Krishnakumar V."/>
            <person name="Gundlach H."/>
            <person name="Zhou S."/>
            <person name="Mudge J."/>
            <person name="Bharti A.K."/>
            <person name="Murray J.D."/>
            <person name="Naoumkina M.A."/>
            <person name="Rosen B."/>
            <person name="Silverstein K.A."/>
            <person name="Tang H."/>
            <person name="Rombauts S."/>
            <person name="Zhao P.X."/>
            <person name="Zhou P."/>
            <person name="Barbe V."/>
            <person name="Bardou P."/>
            <person name="Bechner M."/>
            <person name="Bellec A."/>
            <person name="Berger A."/>
            <person name="Berges H."/>
            <person name="Bidwell S."/>
            <person name="Bisseling T."/>
            <person name="Choisne N."/>
            <person name="Couloux A."/>
            <person name="Denny R."/>
            <person name="Deshpande S."/>
            <person name="Dai X."/>
            <person name="Doyle J.J."/>
            <person name="Dudez A.M."/>
            <person name="Farmer A.D."/>
            <person name="Fouteau S."/>
            <person name="Franken C."/>
            <person name="Gibelin C."/>
            <person name="Gish J."/>
            <person name="Goldstein S."/>
            <person name="Gonzalez A.J."/>
            <person name="Green P.J."/>
            <person name="Hallab A."/>
            <person name="Hartog M."/>
            <person name="Hua A."/>
            <person name="Humphray S.J."/>
            <person name="Jeong D.H."/>
            <person name="Jing Y."/>
            <person name="Jocker A."/>
            <person name="Kenton S.M."/>
            <person name="Kim D.J."/>
            <person name="Klee K."/>
            <person name="Lai H."/>
            <person name="Lang C."/>
            <person name="Lin S."/>
            <person name="Macmil S.L."/>
            <person name="Magdelenat G."/>
            <person name="Matthews L."/>
            <person name="McCorrison J."/>
            <person name="Monaghan E.L."/>
            <person name="Mun J.H."/>
            <person name="Najar F.Z."/>
            <person name="Nicholson C."/>
            <person name="Noirot C."/>
            <person name="O'Bleness M."/>
            <person name="Paule C.R."/>
            <person name="Poulain J."/>
            <person name="Prion F."/>
            <person name="Qin B."/>
            <person name="Qu C."/>
            <person name="Retzel E.F."/>
            <person name="Riddle C."/>
            <person name="Sallet E."/>
            <person name="Samain S."/>
            <person name="Samson N."/>
            <person name="Sanders I."/>
            <person name="Saurat O."/>
            <person name="Scarpelli C."/>
            <person name="Schiex T."/>
            <person name="Segurens B."/>
            <person name="Severin A.J."/>
            <person name="Sherrier D.J."/>
            <person name="Shi R."/>
            <person name="Sims S."/>
            <person name="Singer S.R."/>
            <person name="Sinharoy S."/>
            <person name="Sterck L."/>
            <person name="Viollet A."/>
            <person name="Wang B.B."/>
            <person name="Wang K."/>
            <person name="Wang M."/>
            <person name="Wang X."/>
            <person name="Warfsmann J."/>
            <person name="Weissenbach J."/>
            <person name="White D.D."/>
            <person name="White J.D."/>
            <person name="Wiley G.B."/>
            <person name="Wincker P."/>
            <person name="Xing Y."/>
            <person name="Yang L."/>
            <person name="Yao Z."/>
            <person name="Ying F."/>
            <person name="Zhai J."/>
            <person name="Zhou L."/>
            <person name="Zuber A."/>
            <person name="Denarie J."/>
            <person name="Dixon R.A."/>
            <person name="May G.D."/>
            <person name="Schwartz D.C."/>
            <person name="Rogers J."/>
            <person name="Quetier F."/>
            <person name="Town C.D."/>
            <person name="Roe B.A."/>
        </authorList>
    </citation>
    <scope>NUCLEOTIDE SEQUENCE [LARGE SCALE GENOMIC DNA]</scope>
    <source>
        <strain evidence="8">A17</strain>
        <strain evidence="10 11">cv. Jemalong A17</strain>
    </source>
</reference>
<gene>
    <name evidence="8" type="ordered locus">MTR_1g047840</name>
    <name evidence="9" type="ORF">MtrunA17_Chr1g0169911</name>
</gene>
<dbReference type="AlphaFoldDB" id="G7ZXT1"/>
<reference evidence="9" key="4">
    <citation type="journal article" date="2018" name="Nat. Plants">
        <title>Whole-genome landscape of Medicago truncatula symbiotic genes.</title>
        <authorList>
            <person name="Pecrix Y."/>
            <person name="Gamas P."/>
            <person name="Carrere S."/>
        </authorList>
    </citation>
    <scope>NUCLEOTIDE SEQUENCE</scope>
    <source>
        <tissue evidence="9">Leaves</tissue>
    </source>
</reference>
<dbReference type="GO" id="GO:0005886">
    <property type="term" value="C:plasma membrane"/>
    <property type="evidence" value="ECO:0007669"/>
    <property type="project" value="UniProtKB-SubCell"/>
</dbReference>
<dbReference type="GO" id="GO:0048367">
    <property type="term" value="P:shoot system development"/>
    <property type="evidence" value="ECO:0007669"/>
    <property type="project" value="UniProtKB-ARBA"/>
</dbReference>
<dbReference type="Proteomes" id="UP000265566">
    <property type="component" value="Chromosome 1"/>
</dbReference>
<protein>
    <submittedName>
        <fullName evidence="8">DVL family protein</fullName>
    </submittedName>
</protein>
<dbReference type="Gramene" id="rna2456">
    <property type="protein sequence ID" value="RHN78802.1"/>
    <property type="gene ID" value="gene2456"/>
</dbReference>
<dbReference type="Proteomes" id="UP000002051">
    <property type="component" value="Unassembled WGS sequence"/>
</dbReference>
<dbReference type="Pfam" id="PF08137">
    <property type="entry name" value="DVL"/>
    <property type="match status" value="1"/>
</dbReference>
<keyword evidence="3" id="KW-1003">Cell membrane</keyword>
<evidence type="ECO:0000256" key="6">
    <source>
        <dbReference type="ARBA" id="ARBA00023136"/>
    </source>
</evidence>
<evidence type="ECO:0000313" key="8">
    <source>
        <dbReference type="EMBL" id="KEH41278.1"/>
    </source>
</evidence>
<keyword evidence="5" id="KW-1133">Transmembrane helix</keyword>
<keyword evidence="6" id="KW-0472">Membrane</keyword>
<sequence length="75" mass="9018">MQLLEKATNFIRVQKNQQNQPQGATFNEMKNKESHVNGPFNSFGQRCSRKVRELRVRFYIIRKCVRMLVCWKDIE</sequence>
<dbReference type="EMBL" id="PSQE01000001">
    <property type="protein sequence ID" value="RHN78802.1"/>
    <property type="molecule type" value="Genomic_DNA"/>
</dbReference>
<comment type="subcellular location">
    <subcellularLocation>
        <location evidence="1">Cell membrane</location>
        <topology evidence="1">Single-pass membrane protein</topology>
    </subcellularLocation>
</comment>
<comment type="similarity">
    <text evidence="7">Belongs to the DVL/RTFL small polypeptides family.</text>
</comment>
<proteinExistence type="inferred from homology"/>
<dbReference type="PANTHER" id="PTHR33102">
    <property type="entry name" value="DVL19-RELATED-RELATED"/>
    <property type="match status" value="1"/>
</dbReference>
<evidence type="ECO:0000256" key="4">
    <source>
        <dbReference type="ARBA" id="ARBA00022692"/>
    </source>
</evidence>
<dbReference type="HOGENOM" id="CLU_150897_1_1_1"/>
<accession>G7ZXT1</accession>
<reference evidence="8 11" key="2">
    <citation type="journal article" date="2014" name="BMC Genomics">
        <title>An improved genome release (version Mt4.0) for the model legume Medicago truncatula.</title>
        <authorList>
            <person name="Tang H."/>
            <person name="Krishnakumar V."/>
            <person name="Bidwell S."/>
            <person name="Rosen B."/>
            <person name="Chan A."/>
            <person name="Zhou S."/>
            <person name="Gentzbittel L."/>
            <person name="Childs K.L."/>
            <person name="Yandell M."/>
            <person name="Gundlach H."/>
            <person name="Mayer K.F."/>
            <person name="Schwartz D.C."/>
            <person name="Town C.D."/>
        </authorList>
    </citation>
    <scope>GENOME REANNOTATION</scope>
    <source>
        <strain evidence="8">A17</strain>
        <strain evidence="10 11">cv. Jemalong A17</strain>
    </source>
</reference>
<keyword evidence="4" id="KW-0812">Transmembrane</keyword>